<proteinExistence type="predicted"/>
<gene>
    <name evidence="4" type="ORF">C8N24_2809</name>
</gene>
<dbReference type="EMBL" id="RBIL01000001">
    <property type="protein sequence ID" value="RKQ92953.1"/>
    <property type="molecule type" value="Genomic_DNA"/>
</dbReference>
<dbReference type="GO" id="GO:0000160">
    <property type="term" value="P:phosphorelay signal transduction system"/>
    <property type="evidence" value="ECO:0007669"/>
    <property type="project" value="InterPro"/>
</dbReference>
<feature type="modified residue" description="4-aspartylphosphate" evidence="1">
    <location>
        <position position="93"/>
    </location>
</feature>
<dbReference type="AlphaFoldDB" id="A0A660LGI9"/>
<keyword evidence="5" id="KW-1185">Reference proteome</keyword>
<evidence type="ECO:0000256" key="2">
    <source>
        <dbReference type="SAM" id="MobiDB-lite"/>
    </source>
</evidence>
<accession>A0A660LGI9</accession>
<dbReference type="PROSITE" id="PS50110">
    <property type="entry name" value="RESPONSE_REGULATORY"/>
    <property type="match status" value="1"/>
</dbReference>
<evidence type="ECO:0000256" key="1">
    <source>
        <dbReference type="PROSITE-ProRule" id="PRU00169"/>
    </source>
</evidence>
<dbReference type="SUPFAM" id="SSF52172">
    <property type="entry name" value="CheY-like"/>
    <property type="match status" value="1"/>
</dbReference>
<feature type="region of interest" description="Disordered" evidence="2">
    <location>
        <begin position="1"/>
        <end position="23"/>
    </location>
</feature>
<dbReference type="SMART" id="SM00448">
    <property type="entry name" value="REC"/>
    <property type="match status" value="1"/>
</dbReference>
<sequence length="176" mass="18781">MTNAVATDGPPPRDQGARLSDRFQRSRIPALPTVLFADASEDYRSMARDALLEGRNVTDMRTVSDGGALLAYLQRAGATEGAVTPVPSLIVIDADLPGTPAGKEAVAALKSDPRTKRIPIVVLGASDEPAQTSAWYDVGANTYIVKPVTFLALVRLMKVFTAYWLETAELPPDQAA</sequence>
<name>A0A660LGI9_9ACTN</name>
<protein>
    <submittedName>
        <fullName evidence="4">Two-component system response regulator</fullName>
    </submittedName>
</protein>
<organism evidence="4 5">
    <name type="scientific">Solirubrobacter pauli</name>
    <dbReference type="NCBI Taxonomy" id="166793"/>
    <lineage>
        <taxon>Bacteria</taxon>
        <taxon>Bacillati</taxon>
        <taxon>Actinomycetota</taxon>
        <taxon>Thermoleophilia</taxon>
        <taxon>Solirubrobacterales</taxon>
        <taxon>Solirubrobacteraceae</taxon>
        <taxon>Solirubrobacter</taxon>
    </lineage>
</organism>
<dbReference type="InterPro" id="IPR001789">
    <property type="entry name" value="Sig_transdc_resp-reg_receiver"/>
</dbReference>
<dbReference type="InterPro" id="IPR052893">
    <property type="entry name" value="TCS_response_regulator"/>
</dbReference>
<evidence type="ECO:0000313" key="4">
    <source>
        <dbReference type="EMBL" id="RKQ92953.1"/>
    </source>
</evidence>
<dbReference type="InterPro" id="IPR011006">
    <property type="entry name" value="CheY-like_superfamily"/>
</dbReference>
<feature type="domain" description="Response regulatory" evidence="3">
    <location>
        <begin position="33"/>
        <end position="161"/>
    </location>
</feature>
<evidence type="ECO:0000313" key="5">
    <source>
        <dbReference type="Proteomes" id="UP000278962"/>
    </source>
</evidence>
<reference evidence="4 5" key="1">
    <citation type="submission" date="2018-10" db="EMBL/GenBank/DDBJ databases">
        <title>Genomic Encyclopedia of Archaeal and Bacterial Type Strains, Phase II (KMG-II): from individual species to whole genera.</title>
        <authorList>
            <person name="Goeker M."/>
        </authorList>
    </citation>
    <scope>NUCLEOTIDE SEQUENCE [LARGE SCALE GENOMIC DNA]</scope>
    <source>
        <strain evidence="4 5">DSM 14954</strain>
    </source>
</reference>
<comment type="caution">
    <text evidence="4">The sequence shown here is derived from an EMBL/GenBank/DDBJ whole genome shotgun (WGS) entry which is preliminary data.</text>
</comment>
<dbReference type="PANTHER" id="PTHR44520">
    <property type="entry name" value="RESPONSE REGULATOR RCP1-RELATED"/>
    <property type="match status" value="1"/>
</dbReference>
<dbReference type="PANTHER" id="PTHR44520:SF2">
    <property type="entry name" value="RESPONSE REGULATOR RCP1"/>
    <property type="match status" value="1"/>
</dbReference>
<keyword evidence="1" id="KW-0597">Phosphoprotein</keyword>
<dbReference type="Gene3D" id="3.40.50.2300">
    <property type="match status" value="1"/>
</dbReference>
<evidence type="ECO:0000259" key="3">
    <source>
        <dbReference type="PROSITE" id="PS50110"/>
    </source>
</evidence>
<dbReference type="Proteomes" id="UP000278962">
    <property type="component" value="Unassembled WGS sequence"/>
</dbReference>
<dbReference type="Pfam" id="PF00072">
    <property type="entry name" value="Response_reg"/>
    <property type="match status" value="1"/>
</dbReference>